<dbReference type="RefSeq" id="WP_135550515.1">
    <property type="nucleotide sequence ID" value="NZ_SPQQ01000009.1"/>
</dbReference>
<dbReference type="OrthoDB" id="960855at2"/>
<protein>
    <submittedName>
        <fullName evidence="1">Uncharacterized protein</fullName>
    </submittedName>
</protein>
<dbReference type="Proteomes" id="UP000298460">
    <property type="component" value="Unassembled WGS sequence"/>
</dbReference>
<dbReference type="AlphaFoldDB" id="A0A4Z0R184"/>
<evidence type="ECO:0000313" key="2">
    <source>
        <dbReference type="Proteomes" id="UP000298460"/>
    </source>
</evidence>
<gene>
    <name evidence="1" type="ORF">E4K67_21590</name>
</gene>
<sequence>MKSQFEGAIIDEQGQKFAVVSVLPAVFQNATDATMIIKALLPAFNGIPVVLVTKNQEGAPAYYGRSDLVLLLDTINLNEATWSQVSAEINLSNDSCPSKDGIKIDV</sequence>
<evidence type="ECO:0000313" key="1">
    <source>
        <dbReference type="EMBL" id="TGE36125.1"/>
    </source>
</evidence>
<name>A0A4Z0R184_9FIRM</name>
<reference evidence="1 2" key="1">
    <citation type="submission" date="2019-03" db="EMBL/GenBank/DDBJ databases">
        <title>Draft Genome Sequence of Desulfosporosinus fructosivorans Strain 63.6F, Isolated from Marine Sediment in the Baltic Sea.</title>
        <authorList>
            <person name="Hausmann B."/>
            <person name="Vandieken V."/>
            <person name="Pjevac P."/>
            <person name="Schreck K."/>
            <person name="Herbold C.W."/>
            <person name="Loy A."/>
        </authorList>
    </citation>
    <scope>NUCLEOTIDE SEQUENCE [LARGE SCALE GENOMIC DNA]</scope>
    <source>
        <strain evidence="1 2">63.6F</strain>
    </source>
</reference>
<organism evidence="1 2">
    <name type="scientific">Desulfosporosinus fructosivorans</name>
    <dbReference type="NCBI Taxonomy" id="2018669"/>
    <lineage>
        <taxon>Bacteria</taxon>
        <taxon>Bacillati</taxon>
        <taxon>Bacillota</taxon>
        <taxon>Clostridia</taxon>
        <taxon>Eubacteriales</taxon>
        <taxon>Desulfitobacteriaceae</taxon>
        <taxon>Desulfosporosinus</taxon>
    </lineage>
</organism>
<comment type="caution">
    <text evidence="1">The sequence shown here is derived from an EMBL/GenBank/DDBJ whole genome shotgun (WGS) entry which is preliminary data.</text>
</comment>
<dbReference type="EMBL" id="SPQQ01000009">
    <property type="protein sequence ID" value="TGE36125.1"/>
    <property type="molecule type" value="Genomic_DNA"/>
</dbReference>
<keyword evidence="2" id="KW-1185">Reference proteome</keyword>
<proteinExistence type="predicted"/>
<accession>A0A4Z0R184</accession>